<keyword evidence="3" id="KW-1185">Reference proteome</keyword>
<protein>
    <submittedName>
        <fullName evidence="2">Uncharacterized protein</fullName>
    </submittedName>
</protein>
<organism evidence="2 3">
    <name type="scientific">Liparis tanakae</name>
    <name type="common">Tanaka's snailfish</name>
    <dbReference type="NCBI Taxonomy" id="230148"/>
    <lineage>
        <taxon>Eukaryota</taxon>
        <taxon>Metazoa</taxon>
        <taxon>Chordata</taxon>
        <taxon>Craniata</taxon>
        <taxon>Vertebrata</taxon>
        <taxon>Euteleostomi</taxon>
        <taxon>Actinopterygii</taxon>
        <taxon>Neopterygii</taxon>
        <taxon>Teleostei</taxon>
        <taxon>Neoteleostei</taxon>
        <taxon>Acanthomorphata</taxon>
        <taxon>Eupercaria</taxon>
        <taxon>Perciformes</taxon>
        <taxon>Cottioidei</taxon>
        <taxon>Cottales</taxon>
        <taxon>Liparidae</taxon>
        <taxon>Liparis</taxon>
    </lineage>
</organism>
<dbReference type="AlphaFoldDB" id="A0A4Z2J033"/>
<gene>
    <name evidence="2" type="ORF">EYF80_006348</name>
</gene>
<feature type="region of interest" description="Disordered" evidence="1">
    <location>
        <begin position="65"/>
        <end position="84"/>
    </location>
</feature>
<accession>A0A4Z2J033</accession>
<sequence>MTCSHRAPPAVIVLHLQSSCPTSSQRAPPAVIVLHLGHVDPNLRARRCSSAHDIQEMFDSSPEQMLLHETPPPTRSASECHGVY</sequence>
<evidence type="ECO:0000256" key="1">
    <source>
        <dbReference type="SAM" id="MobiDB-lite"/>
    </source>
</evidence>
<dbReference type="EMBL" id="SRLO01000033">
    <property type="protein sequence ID" value="TNN83367.1"/>
    <property type="molecule type" value="Genomic_DNA"/>
</dbReference>
<name>A0A4Z2J033_9TELE</name>
<evidence type="ECO:0000313" key="3">
    <source>
        <dbReference type="Proteomes" id="UP000314294"/>
    </source>
</evidence>
<proteinExistence type="predicted"/>
<reference evidence="2 3" key="1">
    <citation type="submission" date="2019-03" db="EMBL/GenBank/DDBJ databases">
        <title>First draft genome of Liparis tanakae, snailfish: a comprehensive survey of snailfish specific genes.</title>
        <authorList>
            <person name="Kim W."/>
            <person name="Song I."/>
            <person name="Jeong J.-H."/>
            <person name="Kim D."/>
            <person name="Kim S."/>
            <person name="Ryu S."/>
            <person name="Song J.Y."/>
            <person name="Lee S.K."/>
        </authorList>
    </citation>
    <scope>NUCLEOTIDE SEQUENCE [LARGE SCALE GENOMIC DNA]</scope>
    <source>
        <tissue evidence="2">Muscle</tissue>
    </source>
</reference>
<dbReference type="Proteomes" id="UP000314294">
    <property type="component" value="Unassembled WGS sequence"/>
</dbReference>
<comment type="caution">
    <text evidence="2">The sequence shown here is derived from an EMBL/GenBank/DDBJ whole genome shotgun (WGS) entry which is preliminary data.</text>
</comment>
<evidence type="ECO:0000313" key="2">
    <source>
        <dbReference type="EMBL" id="TNN83367.1"/>
    </source>
</evidence>